<sequence>MHSMSAKWTIPFSGIVENDLKLIGQTILPINEEMERQFAQNMYGVIGAAAERVGNVVDTKEAGSFALSILEMFQKLELGVDRDGNVSIPQMHVGPEMHERIVSEVRDMPPELLAEIERVKEEKIRRALNREEERKAKFKRADV</sequence>
<dbReference type="EMBL" id="JBHTIK010000005">
    <property type="protein sequence ID" value="MFD0848768.1"/>
    <property type="molecule type" value="Genomic_DNA"/>
</dbReference>
<dbReference type="Proteomes" id="UP001597124">
    <property type="component" value="Unassembled WGS sequence"/>
</dbReference>
<proteinExistence type="predicted"/>
<evidence type="ECO:0000313" key="2">
    <source>
        <dbReference type="Proteomes" id="UP001597124"/>
    </source>
</evidence>
<gene>
    <name evidence="1" type="ORF">ACFQ00_10580</name>
</gene>
<accession>A0ABW3C3G7</accession>
<comment type="caution">
    <text evidence="1">The sequence shown here is derived from an EMBL/GenBank/DDBJ whole genome shotgun (WGS) entry which is preliminary data.</text>
</comment>
<organism evidence="1 2">
    <name type="scientific">Sphingosinicella xenopeptidilytica</name>
    <dbReference type="NCBI Taxonomy" id="364098"/>
    <lineage>
        <taxon>Bacteria</taxon>
        <taxon>Pseudomonadati</taxon>
        <taxon>Pseudomonadota</taxon>
        <taxon>Alphaproteobacteria</taxon>
        <taxon>Sphingomonadales</taxon>
        <taxon>Sphingosinicellaceae</taxon>
        <taxon>Sphingosinicella</taxon>
    </lineage>
</organism>
<name>A0ABW3C3G7_SPHXN</name>
<reference evidence="2" key="1">
    <citation type="journal article" date="2019" name="Int. J. Syst. Evol. Microbiol.">
        <title>The Global Catalogue of Microorganisms (GCM) 10K type strain sequencing project: providing services to taxonomists for standard genome sequencing and annotation.</title>
        <authorList>
            <consortium name="The Broad Institute Genomics Platform"/>
            <consortium name="The Broad Institute Genome Sequencing Center for Infectious Disease"/>
            <person name="Wu L."/>
            <person name="Ma J."/>
        </authorList>
    </citation>
    <scope>NUCLEOTIDE SEQUENCE [LARGE SCALE GENOMIC DNA]</scope>
    <source>
        <strain evidence="2">CCUG 52537</strain>
    </source>
</reference>
<protein>
    <submittedName>
        <fullName evidence="1">Uncharacterized protein</fullName>
    </submittedName>
</protein>
<dbReference type="RefSeq" id="WP_381490107.1">
    <property type="nucleotide sequence ID" value="NZ_JBHTIK010000005.1"/>
</dbReference>
<keyword evidence="2" id="KW-1185">Reference proteome</keyword>
<evidence type="ECO:0000313" key="1">
    <source>
        <dbReference type="EMBL" id="MFD0848768.1"/>
    </source>
</evidence>